<feature type="domain" description="FecR protein" evidence="1">
    <location>
        <begin position="116"/>
        <end position="210"/>
    </location>
</feature>
<dbReference type="PANTHER" id="PTHR30273:SF2">
    <property type="entry name" value="PROTEIN FECR"/>
    <property type="match status" value="1"/>
</dbReference>
<dbReference type="PIRSF" id="PIRSF018266">
    <property type="entry name" value="FecR"/>
    <property type="match status" value="1"/>
</dbReference>
<sequence length="327" mass="36959">MRDAPINPEIRDQAIAWFTLAQSGCLDDENRQRLEQWRRADAEHERAWQRLAGIPVTLRERAAQLRDPAAREAAERVRYRTMDRRQALKVLVGSGLLSGLAWAGHDSHWLQGALADLSTATGERRRHRLADGTELWLNTDSALDVRFDTRQRLLRLRHGEVDILTGTDPAGRPLLVLTGEASLRSLGTRFSVRRDDGRQGTQLGVSQGRVAVERPDGGMLRVVEAGWQIRIDTTGIHDMQPLADGGTAWIEGFLIARRMRLGDFIVELARYWPGLLRCDPACAELRLSGSFPLDDEKRILTMLENSLPVRIERRTRYWITVVPAGRV</sequence>
<dbReference type="PANTHER" id="PTHR30273">
    <property type="entry name" value="PERIPLASMIC SIGNAL SENSOR AND SIGMA FACTOR ACTIVATOR FECR-RELATED"/>
    <property type="match status" value="1"/>
</dbReference>
<feature type="domain" description="FecR N-terminal" evidence="2">
    <location>
        <begin position="12"/>
        <end position="52"/>
    </location>
</feature>
<dbReference type="EMBL" id="JBHLSS010000098">
    <property type="protein sequence ID" value="MFC0710848.1"/>
    <property type="molecule type" value="Genomic_DNA"/>
</dbReference>
<keyword evidence="4" id="KW-1185">Reference proteome</keyword>
<comment type="caution">
    <text evidence="3">The sequence shown here is derived from an EMBL/GenBank/DDBJ whole genome shotgun (WGS) entry which is preliminary data.</text>
</comment>
<evidence type="ECO:0000259" key="2">
    <source>
        <dbReference type="Pfam" id="PF16220"/>
    </source>
</evidence>
<evidence type="ECO:0000313" key="4">
    <source>
        <dbReference type="Proteomes" id="UP001589891"/>
    </source>
</evidence>
<dbReference type="Proteomes" id="UP001589891">
    <property type="component" value="Unassembled WGS sequence"/>
</dbReference>
<evidence type="ECO:0000313" key="3">
    <source>
        <dbReference type="EMBL" id="MFC0710848.1"/>
    </source>
</evidence>
<dbReference type="Pfam" id="PF04773">
    <property type="entry name" value="FecR"/>
    <property type="match status" value="1"/>
</dbReference>
<organism evidence="3 4">
    <name type="scientific">Azorhizophilus paspali</name>
    <name type="common">Azotobacter paspali</name>
    <dbReference type="NCBI Taxonomy" id="69963"/>
    <lineage>
        <taxon>Bacteria</taxon>
        <taxon>Pseudomonadati</taxon>
        <taxon>Pseudomonadota</taxon>
        <taxon>Gammaproteobacteria</taxon>
        <taxon>Pseudomonadales</taxon>
        <taxon>Pseudomonadaceae</taxon>
        <taxon>Azorhizophilus</taxon>
    </lineage>
</organism>
<dbReference type="Pfam" id="PF16220">
    <property type="entry name" value="DUF4880"/>
    <property type="match status" value="1"/>
</dbReference>
<dbReference type="InterPro" id="IPR006860">
    <property type="entry name" value="FecR"/>
</dbReference>
<reference evidence="3 4" key="1">
    <citation type="submission" date="2024-09" db="EMBL/GenBank/DDBJ databases">
        <authorList>
            <person name="Sun Q."/>
            <person name="Mori K."/>
        </authorList>
    </citation>
    <scope>NUCLEOTIDE SEQUENCE [LARGE SCALE GENOMIC DNA]</scope>
    <source>
        <strain evidence="3 4">NCAIM B.01794</strain>
    </source>
</reference>
<proteinExistence type="predicted"/>
<gene>
    <name evidence="3" type="ORF">ACFFGX_15250</name>
</gene>
<accession>A0ABV6SMU9</accession>
<dbReference type="InterPro" id="IPR032623">
    <property type="entry name" value="FecR_N"/>
</dbReference>
<dbReference type="InterPro" id="IPR012373">
    <property type="entry name" value="Ferrdict_sens_TM"/>
</dbReference>
<evidence type="ECO:0000259" key="1">
    <source>
        <dbReference type="Pfam" id="PF04773"/>
    </source>
</evidence>
<dbReference type="Gene3D" id="2.60.120.1440">
    <property type="match status" value="1"/>
</dbReference>
<protein>
    <submittedName>
        <fullName evidence="3">FecR domain-containing protein</fullName>
    </submittedName>
</protein>
<dbReference type="RefSeq" id="WP_376947338.1">
    <property type="nucleotide sequence ID" value="NZ_CP171449.1"/>
</dbReference>
<name>A0ABV6SMU9_AZOPA</name>